<dbReference type="InterPro" id="IPR003439">
    <property type="entry name" value="ABC_transporter-like_ATP-bd"/>
</dbReference>
<accession>G2MTS3</accession>
<keyword evidence="8" id="KW-0067">ATP-binding</keyword>
<dbReference type="AlphaFoldDB" id="G2MTS3"/>
<evidence type="ECO:0000256" key="4">
    <source>
        <dbReference type="ARBA" id="ARBA00022475"/>
    </source>
</evidence>
<dbReference type="Gene3D" id="3.40.50.300">
    <property type="entry name" value="P-loop containing nucleotide triphosphate hydrolases"/>
    <property type="match status" value="2"/>
</dbReference>
<dbReference type="PROSITE" id="PS00211">
    <property type="entry name" value="ABC_TRANSPORTER_1"/>
    <property type="match status" value="1"/>
</dbReference>
<sequence>MLLDANIILEMKNISKSFSGITALSGVNLALKKGHVHTILGENGAGKSTLMKILAGVYQPDEGEIYINGEKVTFKNPLDSQKKGISVIYQELSLCPNLSVAANIFANREQIKNKFFLDEAAMFKKAEVILNELDSRINVNESVRNLTISQQQLVEIAKALSQNSNILIMDEPTSALSEAETERLFNIIRKLKEKGVSILYISHRMDEIFKISDEITVLRDGKYIGTVLAKDAKIDQLIKMMTGREFKDIYPPRVRNISNDVYFRVRNLSCKGYFEDVNLELKKGEILGIFGMVGAGRSEVAKTIFGIMKKNSGDIEIDDRRVEINCPHDAIKNGIAFVTEDRRKEGLVLINSVKVNITMVSLANIITKLGFLNAEKENNIANNAVTKLRIKVTSIDQKVNKLSGGNQQKVVLAKWLEIRPKILILDEPTRGIDVGAKYEIYQIIRRLSEQGIGIILISSELPEVLGMSDRIIVMRDGKIVREFKTGDTSQEEIIMYATGGNNNG</sequence>
<keyword evidence="7" id="KW-0547">Nucleotide-binding</keyword>
<proteinExistence type="predicted"/>
<keyword evidence="4" id="KW-1003">Cell membrane</keyword>
<protein>
    <submittedName>
        <fullName evidence="12">ABC transporter related protein</fullName>
    </submittedName>
</protein>
<gene>
    <name evidence="12" type="ORF">Thewi_2098</name>
</gene>
<dbReference type="HOGENOM" id="CLU_000604_1_15_9"/>
<evidence type="ECO:0000259" key="11">
    <source>
        <dbReference type="PROSITE" id="PS50893"/>
    </source>
</evidence>
<comment type="subcellular location">
    <subcellularLocation>
        <location evidence="2">Cell inner membrane</location>
    </subcellularLocation>
    <subcellularLocation>
        <location evidence="1">Cell membrane</location>
        <topology evidence="1">Peripheral membrane protein</topology>
    </subcellularLocation>
</comment>
<dbReference type="PROSITE" id="PS50893">
    <property type="entry name" value="ABC_TRANSPORTER_2"/>
    <property type="match status" value="2"/>
</dbReference>
<keyword evidence="5" id="KW-0762">Sugar transport</keyword>
<dbReference type="CDD" id="cd03215">
    <property type="entry name" value="ABC_Carb_Monos_II"/>
    <property type="match status" value="1"/>
</dbReference>
<dbReference type="GO" id="GO:0016887">
    <property type="term" value="F:ATP hydrolysis activity"/>
    <property type="evidence" value="ECO:0007669"/>
    <property type="project" value="InterPro"/>
</dbReference>
<evidence type="ECO:0000256" key="10">
    <source>
        <dbReference type="ARBA" id="ARBA00023136"/>
    </source>
</evidence>
<dbReference type="InterPro" id="IPR017871">
    <property type="entry name" value="ABC_transporter-like_CS"/>
</dbReference>
<reference evidence="12 13" key="1">
    <citation type="submission" date="2011-08" db="EMBL/GenBank/DDBJ databases">
        <title>Complete sequence of Thermoanaerobacter wiegelii Rt8.B1.</title>
        <authorList>
            <consortium name="US DOE Joint Genome Institute"/>
            <person name="Lucas S."/>
            <person name="Han J."/>
            <person name="Lapidus A."/>
            <person name="Cheng J.-F."/>
            <person name="Goodwin L."/>
            <person name="Pitluck S."/>
            <person name="Peters L."/>
            <person name="Mikhailova N."/>
            <person name="Zeytun A."/>
            <person name="Daligault H."/>
            <person name="Detter J.C."/>
            <person name="Han C."/>
            <person name="Tapia R."/>
            <person name="Land M."/>
            <person name="Hauser L."/>
            <person name="Kyrpides N."/>
            <person name="Ivanova N."/>
            <person name="Pagani I."/>
            <person name="Hemme C."/>
            <person name="Woyke T."/>
        </authorList>
    </citation>
    <scope>NUCLEOTIDE SEQUENCE [LARGE SCALE GENOMIC DNA]</scope>
    <source>
        <strain evidence="12 13">Rt8.B1</strain>
    </source>
</reference>
<evidence type="ECO:0000256" key="1">
    <source>
        <dbReference type="ARBA" id="ARBA00004202"/>
    </source>
</evidence>
<dbReference type="InterPro" id="IPR003593">
    <property type="entry name" value="AAA+_ATPase"/>
</dbReference>
<dbReference type="EMBL" id="CP002991">
    <property type="protein sequence ID" value="AEM79458.1"/>
    <property type="molecule type" value="Genomic_DNA"/>
</dbReference>
<dbReference type="SMART" id="SM00382">
    <property type="entry name" value="AAA"/>
    <property type="match status" value="2"/>
</dbReference>
<feature type="domain" description="ABC transporter" evidence="11">
    <location>
        <begin position="9"/>
        <end position="245"/>
    </location>
</feature>
<name>G2MTS3_9THEO</name>
<dbReference type="FunFam" id="3.40.50.300:FF:000126">
    <property type="entry name" value="Galactose/methyl galactoside import ATP-binding protein MglA"/>
    <property type="match status" value="1"/>
</dbReference>
<organism evidence="12 13">
    <name type="scientific">Thermoanaerobacter wiegelii Rt8.B1</name>
    <dbReference type="NCBI Taxonomy" id="697303"/>
    <lineage>
        <taxon>Bacteria</taxon>
        <taxon>Bacillati</taxon>
        <taxon>Bacillota</taxon>
        <taxon>Clostridia</taxon>
        <taxon>Thermoanaerobacterales</taxon>
        <taxon>Thermoanaerobacteraceae</taxon>
        <taxon>Thermoanaerobacter</taxon>
    </lineage>
</organism>
<evidence type="ECO:0000256" key="8">
    <source>
        <dbReference type="ARBA" id="ARBA00022840"/>
    </source>
</evidence>
<keyword evidence="10" id="KW-0472">Membrane</keyword>
<dbReference type="SUPFAM" id="SSF52540">
    <property type="entry name" value="P-loop containing nucleoside triphosphate hydrolases"/>
    <property type="match status" value="2"/>
</dbReference>
<dbReference type="PANTHER" id="PTHR43790">
    <property type="entry name" value="CARBOHYDRATE TRANSPORT ATP-BINDING PROTEIN MG119-RELATED"/>
    <property type="match status" value="1"/>
</dbReference>
<evidence type="ECO:0000256" key="6">
    <source>
        <dbReference type="ARBA" id="ARBA00022737"/>
    </source>
</evidence>
<dbReference type="InterPro" id="IPR027417">
    <property type="entry name" value="P-loop_NTPase"/>
</dbReference>
<feature type="domain" description="ABC transporter" evidence="11">
    <location>
        <begin position="252"/>
        <end position="501"/>
    </location>
</feature>
<evidence type="ECO:0000256" key="3">
    <source>
        <dbReference type="ARBA" id="ARBA00022448"/>
    </source>
</evidence>
<evidence type="ECO:0000256" key="5">
    <source>
        <dbReference type="ARBA" id="ARBA00022597"/>
    </source>
</evidence>
<dbReference type="InterPro" id="IPR050107">
    <property type="entry name" value="ABC_carbohydrate_import_ATPase"/>
</dbReference>
<keyword evidence="3" id="KW-0813">Transport</keyword>
<evidence type="ECO:0000256" key="2">
    <source>
        <dbReference type="ARBA" id="ARBA00004533"/>
    </source>
</evidence>
<evidence type="ECO:0000313" key="12">
    <source>
        <dbReference type="EMBL" id="AEM79458.1"/>
    </source>
</evidence>
<dbReference type="Pfam" id="PF00005">
    <property type="entry name" value="ABC_tran"/>
    <property type="match status" value="2"/>
</dbReference>
<dbReference type="Proteomes" id="UP000008276">
    <property type="component" value="Chromosome"/>
</dbReference>
<dbReference type="GO" id="GO:0005524">
    <property type="term" value="F:ATP binding"/>
    <property type="evidence" value="ECO:0007669"/>
    <property type="project" value="UniProtKB-KW"/>
</dbReference>
<keyword evidence="13" id="KW-1185">Reference proteome</keyword>
<dbReference type="GO" id="GO:0015749">
    <property type="term" value="P:monosaccharide transmembrane transport"/>
    <property type="evidence" value="ECO:0007669"/>
    <property type="project" value="UniProtKB-ARBA"/>
</dbReference>
<dbReference type="PANTHER" id="PTHR43790:SF3">
    <property type="entry name" value="D-ALLOSE IMPORT ATP-BINDING PROTEIN ALSA-RELATED"/>
    <property type="match status" value="1"/>
</dbReference>
<dbReference type="STRING" id="697303.Thewi_2098"/>
<dbReference type="GO" id="GO:0005886">
    <property type="term" value="C:plasma membrane"/>
    <property type="evidence" value="ECO:0007669"/>
    <property type="project" value="UniProtKB-SubCell"/>
</dbReference>
<evidence type="ECO:0000256" key="9">
    <source>
        <dbReference type="ARBA" id="ARBA00022967"/>
    </source>
</evidence>
<keyword evidence="9" id="KW-1278">Translocase</keyword>
<dbReference type="CDD" id="cd03216">
    <property type="entry name" value="ABC_Carb_Monos_I"/>
    <property type="match status" value="1"/>
</dbReference>
<keyword evidence="6" id="KW-0677">Repeat</keyword>
<evidence type="ECO:0000313" key="13">
    <source>
        <dbReference type="Proteomes" id="UP000008276"/>
    </source>
</evidence>
<dbReference type="eggNOG" id="COG1129">
    <property type="taxonomic scope" value="Bacteria"/>
</dbReference>
<dbReference type="FunFam" id="3.40.50.300:FF:000127">
    <property type="entry name" value="Ribose import ATP-binding protein RbsA"/>
    <property type="match status" value="1"/>
</dbReference>
<evidence type="ECO:0000256" key="7">
    <source>
        <dbReference type="ARBA" id="ARBA00022741"/>
    </source>
</evidence>
<dbReference type="KEGG" id="twi:Thewi_2098"/>